<feature type="transmembrane region" description="Helical" evidence="8">
    <location>
        <begin position="157"/>
        <end position="180"/>
    </location>
</feature>
<proteinExistence type="inferred from homology"/>
<feature type="transmembrane region" description="Helical" evidence="8">
    <location>
        <begin position="208"/>
        <end position="232"/>
    </location>
</feature>
<evidence type="ECO:0000256" key="7">
    <source>
        <dbReference type="RuleBase" id="RU000477"/>
    </source>
</evidence>
<evidence type="ECO:0000256" key="8">
    <source>
        <dbReference type="SAM" id="Phobius"/>
    </source>
</evidence>
<evidence type="ECO:0000256" key="4">
    <source>
        <dbReference type="ARBA" id="ARBA00022692"/>
    </source>
</evidence>
<dbReference type="SUPFAM" id="SSF81338">
    <property type="entry name" value="Aquaporin-like"/>
    <property type="match status" value="1"/>
</dbReference>
<accession>A0A2I7N717</accession>
<dbReference type="PANTHER" id="PTHR43829">
    <property type="entry name" value="AQUAPORIN OR AQUAGLYCEROPORIN RELATED"/>
    <property type="match status" value="1"/>
</dbReference>
<dbReference type="Gene3D" id="1.20.1080.10">
    <property type="entry name" value="Glycerol uptake facilitator protein"/>
    <property type="match status" value="1"/>
</dbReference>
<evidence type="ECO:0000313" key="9">
    <source>
        <dbReference type="EMBL" id="AUR52248.1"/>
    </source>
</evidence>
<evidence type="ECO:0000256" key="5">
    <source>
        <dbReference type="ARBA" id="ARBA00022989"/>
    </source>
</evidence>
<keyword evidence="6 8" id="KW-0472">Membrane</keyword>
<keyword evidence="5 8" id="KW-1133">Transmembrane helix</keyword>
<dbReference type="InterPro" id="IPR000425">
    <property type="entry name" value="MIP"/>
</dbReference>
<evidence type="ECO:0000256" key="3">
    <source>
        <dbReference type="ARBA" id="ARBA00022448"/>
    </source>
</evidence>
<evidence type="ECO:0000256" key="6">
    <source>
        <dbReference type="ARBA" id="ARBA00023136"/>
    </source>
</evidence>
<dbReference type="GO" id="GO:0015254">
    <property type="term" value="F:glycerol channel activity"/>
    <property type="evidence" value="ECO:0007669"/>
    <property type="project" value="TreeGrafter"/>
</dbReference>
<dbReference type="KEGG" id="nba:CUN60_08050"/>
<evidence type="ECO:0000256" key="2">
    <source>
        <dbReference type="ARBA" id="ARBA00006175"/>
    </source>
</evidence>
<name>A0A2I7N717_9NEIS</name>
<feature type="transmembrane region" description="Helical" evidence="8">
    <location>
        <begin position="29"/>
        <end position="46"/>
    </location>
</feature>
<dbReference type="PROSITE" id="PS00221">
    <property type="entry name" value="MIP"/>
    <property type="match status" value="1"/>
</dbReference>
<feature type="transmembrane region" description="Helical" evidence="8">
    <location>
        <begin position="76"/>
        <end position="96"/>
    </location>
</feature>
<dbReference type="InterPro" id="IPR022357">
    <property type="entry name" value="MIP_CS"/>
</dbReference>
<comment type="subcellular location">
    <subcellularLocation>
        <location evidence="1">Membrane</location>
        <topology evidence="1">Multi-pass membrane protein</topology>
    </subcellularLocation>
</comment>
<evidence type="ECO:0000256" key="1">
    <source>
        <dbReference type="ARBA" id="ARBA00004141"/>
    </source>
</evidence>
<dbReference type="Pfam" id="PF00230">
    <property type="entry name" value="MIP"/>
    <property type="match status" value="1"/>
</dbReference>
<dbReference type="PANTHER" id="PTHR43829:SF9">
    <property type="entry name" value="AQUAPORIN-9"/>
    <property type="match status" value="1"/>
</dbReference>
<dbReference type="Proteomes" id="UP000236655">
    <property type="component" value="Chromosome"/>
</dbReference>
<reference evidence="10" key="1">
    <citation type="submission" date="2017-11" db="EMBL/GenBank/DDBJ databases">
        <authorList>
            <person name="Chan K.G."/>
            <person name="Lee L.S."/>
        </authorList>
    </citation>
    <scope>NUCLEOTIDE SEQUENCE [LARGE SCALE GENOMIC DNA]</scope>
    <source>
        <strain evidence="10">DSM 100970</strain>
    </source>
</reference>
<protein>
    <submittedName>
        <fullName evidence="9">Aquaporin</fullName>
    </submittedName>
</protein>
<sequence>MAELLGTMFILLFGNGVNAMFVLFNLGGYTNITFGWGLGVFLGILVSNRITGAHLNPAVTLALIVTKRFPLKKAPLYMSAQMLGGFLGAAIVYLFYHAKFKQFDPNLEHTAGIFSTFPAITNTFMPGFLAEIIASAILMFAILAIVENFINDKAGFLAPFAVAALIVAIGMSFGAMHGYAMNPARDFSPRLFTAIMGFKNNGLTDGSLIWAAPVFGSLIGAPLGAFIFDLTLAKKVTQ</sequence>
<organism evidence="9 10">
    <name type="scientific">Aquella oligotrophica</name>
    <dbReference type="NCBI Taxonomy" id="2067065"/>
    <lineage>
        <taxon>Bacteria</taxon>
        <taxon>Pseudomonadati</taxon>
        <taxon>Pseudomonadota</taxon>
        <taxon>Betaproteobacteria</taxon>
        <taxon>Neisseriales</taxon>
        <taxon>Neisseriaceae</taxon>
        <taxon>Aquella</taxon>
    </lineage>
</organism>
<dbReference type="AlphaFoldDB" id="A0A2I7N717"/>
<keyword evidence="4 7" id="KW-0812">Transmembrane</keyword>
<evidence type="ECO:0000313" key="10">
    <source>
        <dbReference type="Proteomes" id="UP000236655"/>
    </source>
</evidence>
<comment type="similarity">
    <text evidence="2 7">Belongs to the MIP/aquaporin (TC 1.A.8) family.</text>
</comment>
<gene>
    <name evidence="9" type="ORF">CUN60_08050</name>
</gene>
<dbReference type="InterPro" id="IPR023271">
    <property type="entry name" value="Aquaporin-like"/>
</dbReference>
<dbReference type="GO" id="GO:0005886">
    <property type="term" value="C:plasma membrane"/>
    <property type="evidence" value="ECO:0007669"/>
    <property type="project" value="TreeGrafter"/>
</dbReference>
<keyword evidence="10" id="KW-1185">Reference proteome</keyword>
<dbReference type="InterPro" id="IPR050363">
    <property type="entry name" value="MIP/Aquaporin"/>
</dbReference>
<dbReference type="PRINTS" id="PR00783">
    <property type="entry name" value="MINTRINSICP"/>
</dbReference>
<keyword evidence="3 7" id="KW-0813">Transport</keyword>
<dbReference type="EMBL" id="CP024847">
    <property type="protein sequence ID" value="AUR52248.1"/>
    <property type="molecule type" value="Genomic_DNA"/>
</dbReference>
<dbReference type="NCBIfam" id="TIGR00861">
    <property type="entry name" value="MIP"/>
    <property type="match status" value="1"/>
</dbReference>
<dbReference type="OrthoDB" id="9807293at2"/>
<feature type="transmembrane region" description="Helical" evidence="8">
    <location>
        <begin position="124"/>
        <end position="145"/>
    </location>
</feature>